<dbReference type="NCBIfam" id="TIGR03135">
    <property type="entry name" value="malonate_mdcG"/>
    <property type="match status" value="1"/>
</dbReference>
<dbReference type="NCBIfam" id="NF002332">
    <property type="entry name" value="PRK01293.1"/>
    <property type="match status" value="1"/>
</dbReference>
<name>A0A5M3XWU6_9ACTN</name>
<dbReference type="AlphaFoldDB" id="A0A5M3XWU6"/>
<dbReference type="GO" id="GO:0016779">
    <property type="term" value="F:nucleotidyltransferase activity"/>
    <property type="evidence" value="ECO:0007669"/>
    <property type="project" value="UniProtKB-KW"/>
</dbReference>
<keyword evidence="1" id="KW-0808">Transferase</keyword>
<dbReference type="Pfam" id="PF20866">
    <property type="entry name" value="MdcG_N"/>
    <property type="match status" value="1"/>
</dbReference>
<gene>
    <name evidence="5" type="primary">mdcG</name>
    <name evidence="5" type="ORF">Aple_069300</name>
</gene>
<dbReference type="InterPro" id="IPR048903">
    <property type="entry name" value="MdcG_N"/>
</dbReference>
<dbReference type="Proteomes" id="UP000377595">
    <property type="component" value="Unassembled WGS sequence"/>
</dbReference>
<keyword evidence="2" id="KW-0548">Nucleotidyltransferase</keyword>
<evidence type="ECO:0000259" key="4">
    <source>
        <dbReference type="Pfam" id="PF20866"/>
    </source>
</evidence>
<evidence type="ECO:0000313" key="6">
    <source>
        <dbReference type="Proteomes" id="UP000377595"/>
    </source>
</evidence>
<evidence type="ECO:0000256" key="2">
    <source>
        <dbReference type="ARBA" id="ARBA00022695"/>
    </source>
</evidence>
<keyword evidence="6" id="KW-1185">Reference proteome</keyword>
<sequence length="195" mass="21015">MAVIARPHDLLRLEAAVDGLPGWARESLAACPWGVVRRAPRTSGLIPIGVRGAERWQRHAALVPPDSITRVVRPEDLRERRPRLPRLAAALSVVAAELGDDTVWGPVGSVGFELATGRPVTHPGSDLDLLLRVPRRLERAQAARLVAAFAGVTVDCQLETPRGGVSLTEWARAGGLAMARTEHGPQLVKDPWAPE</sequence>
<dbReference type="RefSeq" id="WP_155348880.1">
    <property type="nucleotide sequence ID" value="NZ_BAAAHM010000024.1"/>
</dbReference>
<comment type="caution">
    <text evidence="5">The sequence shown here is derived from an EMBL/GenBank/DDBJ whole genome shotgun (WGS) entry which is preliminary data.</text>
</comment>
<feature type="domain" description="Phosphoribosyl-dephospho-CoA transferase MdcG C-terminal" evidence="3">
    <location>
        <begin position="86"/>
        <end position="191"/>
    </location>
</feature>
<evidence type="ECO:0000256" key="1">
    <source>
        <dbReference type="ARBA" id="ARBA00022679"/>
    </source>
</evidence>
<protein>
    <submittedName>
        <fullName evidence="5">Malonate decarboxylase holo-ACP synthase</fullName>
    </submittedName>
</protein>
<feature type="domain" description="Phosphoribosyl-dephospho-CoA transferase MdcG N-terminal" evidence="4">
    <location>
        <begin position="6"/>
        <end position="74"/>
    </location>
</feature>
<accession>A0A5M3XWU6</accession>
<dbReference type="EMBL" id="BLAF01000047">
    <property type="protein sequence ID" value="GES24031.1"/>
    <property type="molecule type" value="Genomic_DNA"/>
</dbReference>
<dbReference type="OrthoDB" id="1275217at2"/>
<dbReference type="Pfam" id="PF10620">
    <property type="entry name" value="MdcG"/>
    <property type="match status" value="1"/>
</dbReference>
<dbReference type="InterPro" id="IPR049180">
    <property type="entry name" value="MdcG_C"/>
</dbReference>
<evidence type="ECO:0000313" key="5">
    <source>
        <dbReference type="EMBL" id="GES24031.1"/>
    </source>
</evidence>
<dbReference type="InterPro" id="IPR017557">
    <property type="entry name" value="Holo-ACP_synthase"/>
</dbReference>
<proteinExistence type="predicted"/>
<reference evidence="5 6" key="1">
    <citation type="submission" date="2019-10" db="EMBL/GenBank/DDBJ databases">
        <title>Whole genome shotgun sequence of Acrocarpospora pleiomorpha NBRC 16267.</title>
        <authorList>
            <person name="Ichikawa N."/>
            <person name="Kimura A."/>
            <person name="Kitahashi Y."/>
            <person name="Komaki H."/>
            <person name="Oguchi A."/>
        </authorList>
    </citation>
    <scope>NUCLEOTIDE SEQUENCE [LARGE SCALE GENOMIC DNA]</scope>
    <source>
        <strain evidence="5 6">NBRC 16267</strain>
    </source>
</reference>
<evidence type="ECO:0000259" key="3">
    <source>
        <dbReference type="Pfam" id="PF10620"/>
    </source>
</evidence>
<organism evidence="5 6">
    <name type="scientific">Acrocarpospora pleiomorpha</name>
    <dbReference type="NCBI Taxonomy" id="90975"/>
    <lineage>
        <taxon>Bacteria</taxon>
        <taxon>Bacillati</taxon>
        <taxon>Actinomycetota</taxon>
        <taxon>Actinomycetes</taxon>
        <taxon>Streptosporangiales</taxon>
        <taxon>Streptosporangiaceae</taxon>
        <taxon>Acrocarpospora</taxon>
    </lineage>
</organism>